<sequence length="91" mass="10366">MQRAIFLTNTKYNMAPAKRKIIQSPEEPASCMFCANCQLLQWGKDPIIADCEAKHTREVANGIRQCASFEKSKVLPKEIKHLPKKYGLIMD</sequence>
<comment type="caution">
    <text evidence="1">The sequence shown here is derived from an EMBL/GenBank/DDBJ whole genome shotgun (WGS) entry which is preliminary data.</text>
</comment>
<reference evidence="1" key="1">
    <citation type="journal article" date="2022" name="Int. J. Syst. Evol. Microbiol.">
        <title>Prevotella lacticifex sp. nov., isolated from the rumen of cows.</title>
        <authorList>
            <person name="Shinkai T."/>
            <person name="Ikeyama N."/>
            <person name="Kumagai M."/>
            <person name="Ohmori H."/>
            <person name="Sakamoto M."/>
            <person name="Ohkuma M."/>
            <person name="Mitsumori M."/>
        </authorList>
    </citation>
    <scope>NUCLEOTIDE SEQUENCE</scope>
    <source>
        <strain evidence="1">R5076</strain>
    </source>
</reference>
<gene>
    <name evidence="1" type="ORF">PRLR5076_19470</name>
</gene>
<accession>A0A9R1CAM3</accession>
<keyword evidence="2" id="KW-1185">Reference proteome</keyword>
<dbReference type="EMBL" id="BPUB01000002">
    <property type="protein sequence ID" value="GJG59096.1"/>
    <property type="molecule type" value="Genomic_DNA"/>
</dbReference>
<evidence type="ECO:0000313" key="1">
    <source>
        <dbReference type="EMBL" id="GJG59096.1"/>
    </source>
</evidence>
<proteinExistence type="predicted"/>
<evidence type="ECO:0000313" key="2">
    <source>
        <dbReference type="Proteomes" id="UP000825483"/>
    </source>
</evidence>
<name>A0A9R1CAM3_9BACT</name>
<protein>
    <submittedName>
        <fullName evidence="1">Uncharacterized protein</fullName>
    </submittedName>
</protein>
<dbReference type="Proteomes" id="UP000825483">
    <property type="component" value="Unassembled WGS sequence"/>
</dbReference>
<dbReference type="AlphaFoldDB" id="A0A9R1CAM3"/>
<organism evidence="1 2">
    <name type="scientific">Prevotella lacticifex</name>
    <dbReference type="NCBI Taxonomy" id="2854755"/>
    <lineage>
        <taxon>Bacteria</taxon>
        <taxon>Pseudomonadati</taxon>
        <taxon>Bacteroidota</taxon>
        <taxon>Bacteroidia</taxon>
        <taxon>Bacteroidales</taxon>
        <taxon>Prevotellaceae</taxon>
        <taxon>Prevotella</taxon>
    </lineage>
</organism>